<keyword evidence="2" id="KW-0378">Hydrolase</keyword>
<dbReference type="InterPro" id="IPR049030">
    <property type="entry name" value="AI2M-like_HNH"/>
</dbReference>
<dbReference type="EMBL" id="NMTY01000032">
    <property type="protein sequence ID" value="PDX80176.1"/>
    <property type="molecule type" value="Genomic_DNA"/>
</dbReference>
<protein>
    <submittedName>
        <fullName evidence="2">HNH endonuclease</fullName>
    </submittedName>
</protein>
<dbReference type="AlphaFoldDB" id="A0A2A7AM49"/>
<dbReference type="RefSeq" id="WP_097840177.1">
    <property type="nucleotide sequence ID" value="NZ_NMTY01000032.1"/>
</dbReference>
<dbReference type="Pfam" id="PF21368">
    <property type="entry name" value="AI2M-like_HNH"/>
    <property type="match status" value="1"/>
</dbReference>
<sequence length="118" mass="14065">MTESFLQWLRGLIAAGDVHPFYCSSQWVRLSHEVLDMDKHECQICKQRGRYRRADLVHHVNHVKDAPDKALDIWYQDADVNRQRNLISVCKDCHETVCHPERMHRCKSTPPLTRERWD</sequence>
<comment type="caution">
    <text evidence="2">The sequence shown here is derived from an EMBL/GenBank/DDBJ whole genome shotgun (WGS) entry which is preliminary data.</text>
</comment>
<name>A0A2A7AM49_9FIRM</name>
<evidence type="ECO:0000313" key="2">
    <source>
        <dbReference type="EMBL" id="PDX80176.1"/>
    </source>
</evidence>
<evidence type="ECO:0000259" key="1">
    <source>
        <dbReference type="SMART" id="SM00507"/>
    </source>
</evidence>
<keyword evidence="2" id="KW-0255">Endonuclease</keyword>
<feature type="domain" description="HNH nuclease" evidence="1">
    <location>
        <begin position="29"/>
        <end position="95"/>
    </location>
</feature>
<dbReference type="GO" id="GO:0004519">
    <property type="term" value="F:endonuclease activity"/>
    <property type="evidence" value="ECO:0007669"/>
    <property type="project" value="UniProtKB-KW"/>
</dbReference>
<dbReference type="SMART" id="SM00507">
    <property type="entry name" value="HNHc"/>
    <property type="match status" value="1"/>
</dbReference>
<accession>A0A2A7AM49</accession>
<organism evidence="2 3">
    <name type="scientific">Faecalibacterium prausnitzii</name>
    <dbReference type="NCBI Taxonomy" id="853"/>
    <lineage>
        <taxon>Bacteria</taxon>
        <taxon>Bacillati</taxon>
        <taxon>Bacillota</taxon>
        <taxon>Clostridia</taxon>
        <taxon>Eubacteriales</taxon>
        <taxon>Oscillospiraceae</taxon>
        <taxon>Faecalibacterium</taxon>
    </lineage>
</organism>
<proteinExistence type="predicted"/>
<keyword evidence="2" id="KW-0540">Nuclease</keyword>
<evidence type="ECO:0000313" key="3">
    <source>
        <dbReference type="Proteomes" id="UP000220005"/>
    </source>
</evidence>
<gene>
    <name evidence="2" type="ORF">CGS58_13210</name>
</gene>
<dbReference type="InterPro" id="IPR003615">
    <property type="entry name" value="HNH_nuc"/>
</dbReference>
<reference evidence="2 3" key="1">
    <citation type="journal article" date="2017" name="Front. Microbiol.">
        <title>New Insights into the Diversity of the Genus Faecalibacterium.</title>
        <authorList>
            <person name="Benevides L."/>
            <person name="Burman S."/>
            <person name="Martin R."/>
            <person name="Robert V."/>
            <person name="Thomas M."/>
            <person name="Miquel S."/>
            <person name="Chain F."/>
            <person name="Sokol H."/>
            <person name="Bermudez-Humaran L.G."/>
            <person name="Morrison M."/>
            <person name="Langella P."/>
            <person name="Azevedo V.A."/>
            <person name="Chatel J.M."/>
            <person name="Soares S."/>
        </authorList>
    </citation>
    <scope>NUCLEOTIDE SEQUENCE [LARGE SCALE GENOMIC DNA]</scope>
    <source>
        <strain evidence="2 3">CNCM I 4575</strain>
    </source>
</reference>
<dbReference type="Proteomes" id="UP000220005">
    <property type="component" value="Unassembled WGS sequence"/>
</dbReference>